<evidence type="ECO:0000313" key="11">
    <source>
        <dbReference type="Proteomes" id="UP000002320"/>
    </source>
</evidence>
<dbReference type="PANTHER" id="PTHR42643:SF38">
    <property type="entry name" value="IONOTROPIC RECEPTOR 100A"/>
    <property type="match status" value="1"/>
</dbReference>
<evidence type="ECO:0000256" key="5">
    <source>
        <dbReference type="ARBA" id="ARBA00023136"/>
    </source>
</evidence>
<reference evidence="10" key="2">
    <citation type="submission" date="2020-05" db="UniProtKB">
        <authorList>
            <consortium name="EnsemblMetazoa"/>
        </authorList>
    </citation>
    <scope>IDENTIFICATION</scope>
    <source>
        <strain evidence="10">JHB</strain>
    </source>
</reference>
<dbReference type="EMBL" id="DS232201">
    <property type="protein sequence ID" value="EDS37253.1"/>
    <property type="molecule type" value="Genomic_DNA"/>
</dbReference>
<evidence type="ECO:0000256" key="2">
    <source>
        <dbReference type="ARBA" id="ARBA00022475"/>
    </source>
</evidence>
<dbReference type="Proteomes" id="UP000002320">
    <property type="component" value="Unassembled WGS sequence"/>
</dbReference>
<proteinExistence type="predicted"/>
<feature type="transmembrane region" description="Helical" evidence="8">
    <location>
        <begin position="422"/>
        <end position="447"/>
    </location>
</feature>
<feature type="transmembrane region" description="Helical" evidence="8">
    <location>
        <begin position="343"/>
        <end position="365"/>
    </location>
</feature>
<dbReference type="Gene3D" id="1.10.287.70">
    <property type="match status" value="1"/>
</dbReference>
<keyword evidence="6" id="KW-0675">Receptor</keyword>
<keyword evidence="7" id="KW-0325">Glycoprotein</keyword>
<dbReference type="KEGG" id="cqu:CpipJ_CPIJ012267"/>
<dbReference type="PANTHER" id="PTHR42643">
    <property type="entry name" value="IONOTROPIC RECEPTOR 20A-RELATED"/>
    <property type="match status" value="1"/>
</dbReference>
<dbReference type="VEuPathDB" id="VectorBase:CQUJHB017024"/>
<dbReference type="SUPFAM" id="SSF53850">
    <property type="entry name" value="Periplasmic binding protein-like II"/>
    <property type="match status" value="1"/>
</dbReference>
<organism>
    <name type="scientific">Culex quinquefasciatus</name>
    <name type="common">Southern house mosquito</name>
    <name type="synonym">Culex pungens</name>
    <dbReference type="NCBI Taxonomy" id="7176"/>
    <lineage>
        <taxon>Eukaryota</taxon>
        <taxon>Metazoa</taxon>
        <taxon>Ecdysozoa</taxon>
        <taxon>Arthropoda</taxon>
        <taxon>Hexapoda</taxon>
        <taxon>Insecta</taxon>
        <taxon>Pterygota</taxon>
        <taxon>Neoptera</taxon>
        <taxon>Endopterygota</taxon>
        <taxon>Diptera</taxon>
        <taxon>Nematocera</taxon>
        <taxon>Culicoidea</taxon>
        <taxon>Culicidae</taxon>
        <taxon>Culicinae</taxon>
        <taxon>Culicini</taxon>
        <taxon>Culex</taxon>
        <taxon>Culex</taxon>
    </lineage>
</organism>
<keyword evidence="2" id="KW-1003">Cell membrane</keyword>
<keyword evidence="3 8" id="KW-0812">Transmembrane</keyword>
<dbReference type="InParanoid" id="B0WYZ0"/>
<evidence type="ECO:0000256" key="4">
    <source>
        <dbReference type="ARBA" id="ARBA00022989"/>
    </source>
</evidence>
<evidence type="ECO:0000313" key="9">
    <source>
        <dbReference type="EMBL" id="EDS37253.1"/>
    </source>
</evidence>
<dbReference type="OMA" id="YNDELCC"/>
<evidence type="ECO:0000313" key="10">
    <source>
        <dbReference type="EnsemblMetazoa" id="CPIJ012267-PA"/>
    </source>
</evidence>
<keyword evidence="11" id="KW-1185">Reference proteome</keyword>
<dbReference type="STRING" id="7176.B0WYZ0"/>
<evidence type="ECO:0008006" key="12">
    <source>
        <dbReference type="Google" id="ProtNLM"/>
    </source>
</evidence>
<dbReference type="FunCoup" id="B0WYZ0">
    <property type="interactions" value="81"/>
</dbReference>
<evidence type="ECO:0000256" key="6">
    <source>
        <dbReference type="ARBA" id="ARBA00023170"/>
    </source>
</evidence>
<dbReference type="HOGENOM" id="CLU_024760_0_0_1"/>
<dbReference type="eggNOG" id="ENOG502SPRF">
    <property type="taxonomic scope" value="Eukaryota"/>
</dbReference>
<dbReference type="EnsemblMetazoa" id="CPIJ012267-RA">
    <property type="protein sequence ID" value="CPIJ012267-PA"/>
    <property type="gene ID" value="CPIJ012267"/>
</dbReference>
<reference evidence="9" key="1">
    <citation type="submission" date="2007-03" db="EMBL/GenBank/DDBJ databases">
        <title>Annotation of Culex pipiens quinquefasciatus.</title>
        <authorList>
            <consortium name="The Broad Institute Genome Sequencing Platform"/>
            <person name="Atkinson P.W."/>
            <person name="Hemingway J."/>
            <person name="Christensen B.M."/>
            <person name="Higgs S."/>
            <person name="Kodira C."/>
            <person name="Hannick L."/>
            <person name="Megy K."/>
            <person name="O'Leary S."/>
            <person name="Pearson M."/>
            <person name="Haas B.J."/>
            <person name="Mauceli E."/>
            <person name="Wortman J.R."/>
            <person name="Lee N.H."/>
            <person name="Guigo R."/>
            <person name="Stanke M."/>
            <person name="Alvarado L."/>
            <person name="Amedeo P."/>
            <person name="Antoine C.H."/>
            <person name="Arensburger P."/>
            <person name="Bidwell S.L."/>
            <person name="Crawford M."/>
            <person name="Camaro F."/>
            <person name="Devon K."/>
            <person name="Engels R."/>
            <person name="Hammond M."/>
            <person name="Howarth C."/>
            <person name="Koehrsen M."/>
            <person name="Lawson D."/>
            <person name="Montgomery P."/>
            <person name="Nene V."/>
            <person name="Nusbaum C."/>
            <person name="Puiu D."/>
            <person name="Romero-Severson J."/>
            <person name="Severson D.W."/>
            <person name="Shumway M."/>
            <person name="Sisk P."/>
            <person name="Stolte C."/>
            <person name="Zeng Q."/>
            <person name="Eisenstadt E."/>
            <person name="Fraser-Liggett C."/>
            <person name="Strausberg R."/>
            <person name="Galagan J."/>
            <person name="Birren B."/>
            <person name="Collins F.H."/>
        </authorList>
    </citation>
    <scope>NUCLEOTIDE SEQUENCE [LARGE SCALE GENOMIC DNA]</scope>
    <source>
        <strain evidence="9">JHB</strain>
    </source>
</reference>
<name>B0WYZ0_CULQU</name>
<evidence type="ECO:0000256" key="3">
    <source>
        <dbReference type="ARBA" id="ARBA00022692"/>
    </source>
</evidence>
<dbReference type="VEuPathDB" id="VectorBase:CPIJ012267"/>
<protein>
    <recommendedName>
        <fullName evidence="12">Ionotropic glutamate receptor L-glutamate and glycine-binding domain-containing protein</fullName>
    </recommendedName>
</protein>
<keyword evidence="5 8" id="KW-0472">Membrane</keyword>
<evidence type="ECO:0000256" key="8">
    <source>
        <dbReference type="SAM" id="Phobius"/>
    </source>
</evidence>
<gene>
    <name evidence="10" type="primary">6045222</name>
    <name evidence="9" type="ORF">CpipJ_CPIJ012267</name>
</gene>
<accession>B0WYZ0</accession>
<evidence type="ECO:0000256" key="7">
    <source>
        <dbReference type="ARBA" id="ARBA00023180"/>
    </source>
</evidence>
<dbReference type="Gene3D" id="3.40.190.10">
    <property type="entry name" value="Periplasmic binding protein-like II"/>
    <property type="match status" value="1"/>
</dbReference>
<keyword evidence="4 8" id="KW-1133">Transmembrane helix</keyword>
<evidence type="ECO:0000256" key="1">
    <source>
        <dbReference type="ARBA" id="ARBA00004651"/>
    </source>
</evidence>
<dbReference type="OrthoDB" id="8195814at2759"/>
<dbReference type="AlphaFoldDB" id="B0WYZ0"/>
<dbReference type="InterPro" id="IPR052192">
    <property type="entry name" value="Insect_Ionotropic_Sensory_Rcpt"/>
</dbReference>
<dbReference type="GO" id="GO:0005886">
    <property type="term" value="C:plasma membrane"/>
    <property type="evidence" value="ECO:0007669"/>
    <property type="project" value="UniProtKB-SubCell"/>
</dbReference>
<sequence length="638" mass="73179">MAPLIVLSQQDSPPTWFNNGTIVTLINDIFVGVNNVDIISEDHGLGQTERMIQVLNAKTFRIFGGASPGEHIRISGCPLPAVRGPFNESVSQLYDKEGDEENLDGFIQWDQSYETFGKLLDQNQNGGYVVFANLSGFRQLMKCLLDPVGTYLVLLKPSDEYDVDRLGRLLRSVWRHRGVYRLYVLAGERIYTWDPFGRNGTLEFGVLKELTVDGELVKVPEIDFQGYPLNIDMFWSTYSEPVDRDNLSRSEFIGVDVLVINHSYPDLLDFGSLLPNGTFSGSLGRLSRRESDIAFVGFFIKDYFSRAVEFTAGVYNDELCCLVRKARRIPEYLLPFTIFPPGLWMLLLCMGLIYAGVWIFVRAGIRRTLSFQRKDPEYQFNLSKRVRTASSLRKMLQICIDTYILLMSAPYRRFTRSGTERIFLFGLMIVSLIFVSMFQSSLASVFVNPLYYKDINSLAQLDKAQYKIPVKYKGFLDDVFPTNYSTLMESLRNRMIYEPSDEATLARVSRLGNIATVTRKTTLTLDNAIYLSTNQLHMIPECPRTYNLAYVVPRHSVLLERINGVLLRMLNGGLINHWVAEMNYNVTLRNWEQVRRVHNANYKVLTVVDMEFSLYLLAIGLAYERHAGTRFEYSYRAF</sequence>
<comment type="subcellular location">
    <subcellularLocation>
        <location evidence="1">Cell membrane</location>
        <topology evidence="1">Multi-pass membrane protein</topology>
    </subcellularLocation>
</comment>